<evidence type="ECO:0000313" key="1">
    <source>
        <dbReference type="EMBL" id="TBU31259.1"/>
    </source>
</evidence>
<dbReference type="AlphaFoldDB" id="A0A4Q9MTT6"/>
<dbReference type="OrthoDB" id="10627273at2759"/>
<proteinExistence type="predicted"/>
<reference evidence="1" key="1">
    <citation type="submission" date="2019-01" db="EMBL/GenBank/DDBJ databases">
        <title>Draft genome sequences of three monokaryotic isolates of the white-rot basidiomycete fungus Dichomitus squalens.</title>
        <authorList>
            <consortium name="DOE Joint Genome Institute"/>
            <person name="Lopez S.C."/>
            <person name="Andreopoulos B."/>
            <person name="Pangilinan J."/>
            <person name="Lipzen A."/>
            <person name="Riley R."/>
            <person name="Ahrendt S."/>
            <person name="Ng V."/>
            <person name="Barry K."/>
            <person name="Daum C."/>
            <person name="Grigoriev I.V."/>
            <person name="Hilden K.S."/>
            <person name="Makela M.R."/>
            <person name="de Vries R.P."/>
        </authorList>
    </citation>
    <scope>NUCLEOTIDE SEQUENCE [LARGE SCALE GENOMIC DNA]</scope>
    <source>
        <strain evidence="1">OM18370.1</strain>
    </source>
</reference>
<sequence>MRLLRTVRATRPRQATLPERRWFLKSAGIMGTSLRPCTSSCPSFVCPSCSAISPQPSSELTTPHPQQAHLVAVDVRVAFCSGSFPFSAARHHVGGTRWTSQRLSGEVACQGQVTRIVRSGA</sequence>
<organism evidence="1">
    <name type="scientific">Dichomitus squalens</name>
    <dbReference type="NCBI Taxonomy" id="114155"/>
    <lineage>
        <taxon>Eukaryota</taxon>
        <taxon>Fungi</taxon>
        <taxon>Dikarya</taxon>
        <taxon>Basidiomycota</taxon>
        <taxon>Agaricomycotina</taxon>
        <taxon>Agaricomycetes</taxon>
        <taxon>Polyporales</taxon>
        <taxon>Polyporaceae</taxon>
        <taxon>Dichomitus</taxon>
    </lineage>
</organism>
<accession>A0A4Q9MTT6</accession>
<dbReference type="EMBL" id="ML143400">
    <property type="protein sequence ID" value="TBU31259.1"/>
    <property type="molecule type" value="Genomic_DNA"/>
</dbReference>
<protein>
    <submittedName>
        <fullName evidence="1">Uncharacterized protein</fullName>
    </submittedName>
</protein>
<gene>
    <name evidence="1" type="ORF">BD311DRAFT_133408</name>
</gene>
<dbReference type="Proteomes" id="UP000292957">
    <property type="component" value="Unassembled WGS sequence"/>
</dbReference>
<name>A0A4Q9MTT6_9APHY</name>